<dbReference type="VEuPathDB" id="TriTrypDB:Tb1125.9.5240"/>
<dbReference type="GO" id="GO:0030983">
    <property type="term" value="F:mismatched DNA binding"/>
    <property type="evidence" value="ECO:0007669"/>
    <property type="project" value="InterPro"/>
</dbReference>
<dbReference type="PANTHER" id="PTHR11361:SF154">
    <property type="entry name" value="REPAIR PROTEIN MSH3, PUTATIVE-RELATED"/>
    <property type="match status" value="1"/>
</dbReference>
<keyword evidence="3" id="KW-0067">ATP-binding</keyword>
<dbReference type="InterPro" id="IPR000432">
    <property type="entry name" value="DNA_mismatch_repair_MutS_C"/>
</dbReference>
<dbReference type="SMART" id="SM00533">
    <property type="entry name" value="MUTSd"/>
    <property type="match status" value="1"/>
</dbReference>
<protein>
    <submittedName>
        <fullName evidence="7">Putative mismatch repair protein MSH3</fullName>
    </submittedName>
</protein>
<dbReference type="Gene3D" id="3.40.50.300">
    <property type="entry name" value="P-loop containing nucleotide triphosphate hydrolases"/>
    <property type="match status" value="1"/>
</dbReference>
<dbReference type="VEuPathDB" id="TriTrypDB:Tb427_090029500"/>
<dbReference type="AlphaFoldDB" id="Q8ISC8"/>
<keyword evidence="4" id="KW-0238">DNA-binding</keyword>
<dbReference type="Pfam" id="PF05192">
    <property type="entry name" value="MutS_III"/>
    <property type="match status" value="1"/>
</dbReference>
<dbReference type="InterPro" id="IPR036187">
    <property type="entry name" value="DNA_mismatch_repair_MutS_sf"/>
</dbReference>
<evidence type="ECO:0000313" key="7">
    <source>
        <dbReference type="EMBL" id="AAN08917.1"/>
    </source>
</evidence>
<dbReference type="GO" id="GO:0140664">
    <property type="term" value="F:ATP-dependent DNA damage sensor activity"/>
    <property type="evidence" value="ECO:0007669"/>
    <property type="project" value="InterPro"/>
</dbReference>
<dbReference type="GO" id="GO:0006298">
    <property type="term" value="P:mismatch repair"/>
    <property type="evidence" value="ECO:0007669"/>
    <property type="project" value="InterPro"/>
</dbReference>
<dbReference type="InterPro" id="IPR045076">
    <property type="entry name" value="MutS"/>
</dbReference>
<proteinExistence type="predicted"/>
<dbReference type="FunFam" id="3.40.50.300:FF:003230">
    <property type="entry name" value="Mismatch repair protein MSH3, putative"/>
    <property type="match status" value="1"/>
</dbReference>
<dbReference type="Pfam" id="PF01624">
    <property type="entry name" value="MutS_I"/>
    <property type="match status" value="1"/>
</dbReference>
<dbReference type="SUPFAM" id="SSF48334">
    <property type="entry name" value="DNA repair protein MutS, domain III"/>
    <property type="match status" value="1"/>
</dbReference>
<dbReference type="VEuPathDB" id="TriTrypDB:Tb927.9.5240"/>
<reference evidence="7" key="1">
    <citation type="journal article" date="2004" name="Mol. Microbiol.">
        <title>Characterization of components of the mismatch repair machinery in Trypanosoma brucei.</title>
        <authorList>
            <person name="Bell J.S."/>
            <person name="Harvey T.I."/>
            <person name="Sims A.M."/>
            <person name="McCulloch R."/>
        </authorList>
    </citation>
    <scope>NUCLEOTIDE SEQUENCE</scope>
    <source>
        <strain evidence="7">MITat1.2</strain>
    </source>
</reference>
<dbReference type="InterPro" id="IPR007696">
    <property type="entry name" value="DNA_mismatch_repair_MutS_core"/>
</dbReference>
<dbReference type="InterPro" id="IPR016151">
    <property type="entry name" value="DNA_mismatch_repair_MutS_N"/>
</dbReference>
<dbReference type="EMBL" id="AY135204">
    <property type="protein sequence ID" value="AAN08917.1"/>
    <property type="molecule type" value="Genomic_DNA"/>
</dbReference>
<sequence length="937" mass="102320">MSKRRRGDDESDIFRKAIELLCHRRATTEELSVATKLTPLERQVVCLKESLPPDVILMVACGYRVKFYGRDSRVVSRRFGIMCIQATPFEYSSVPYTGVNIYVRRLVAMGYRVAFADQESASIRSTSGNSKGLFSREIGRVYSRGTMLPDEVVVTAGTPQEGSATGQGDEGAPEGGDPVGVEELLPLKEGSSELFICFLWPSTGSAGVSLVEVTLLSFVTYSLSRHHLSSGGELLDILNRYNIVEVVLFYDEDGARELDRHQNAAATDGTLPPFRLCGLPEAFYTPLNTILSLHHGPTVNGEEDNNSVTVCTSPFIGSIDDSIAEYLKPSRFDTTFRKMCSKSPPLLARSTAGGVAELVVEMPGTTMSALDIFHSSIGLKGSLLTLLDHSLTVPGLRRLRSWLAAPLCDLRAINSRREAVAFLLRGEGGDSVVGLLREFAKFGDLEATLGKLRAQRCTVTDYLRLLRAVKVTHNLALDILSLCGEGMCDQIRDALVAVTSENVELFLQSCKCELNLDAGSPQEYYAALGSPLPDLLQTHAKERDEVLRALDVELECIRKTLKLPALEYRTIAGTTFIVDVPNVRANDAPKEWIVLTRTKTHVRFHTPRIVNLTVELCFAKERLAIAANEAWLAKQAELEGSVDTMEIFKSVINSVAVLDALHCLAVASSAPGYTAPSISDDEQSIVIRDGRHPMLESLMRGGYVGCDVSLVKHGAWILTGPNMGGKSALMRMVGTFVVLAQLGCYVPAKSAQLPLFGAVYCRMGSSDSLLEGSSTFLKEMEETSRILRSEIVSSSLVLLDELGRGTSSYDGIAIAAATLEYLLRKGATTFFVTHYLQLCEPYVNSSNNGLVSCYYMGFHEEKIVSGEGEGEGEVKIVFTYKPTLGVTPSSFGARVARMAGLPSAVVTEAQLISEEAERTHDWCLSLLELRRFVKNNS</sequence>
<dbReference type="SMART" id="SM00534">
    <property type="entry name" value="MUTSac"/>
    <property type="match status" value="1"/>
</dbReference>
<evidence type="ECO:0000256" key="1">
    <source>
        <dbReference type="ARBA" id="ARBA00022741"/>
    </source>
</evidence>
<dbReference type="InterPro" id="IPR007695">
    <property type="entry name" value="DNA_mismatch_repair_MutS-lik_N"/>
</dbReference>
<organism evidence="7">
    <name type="scientific">Trypanosoma brucei</name>
    <dbReference type="NCBI Taxonomy" id="5691"/>
    <lineage>
        <taxon>Eukaryota</taxon>
        <taxon>Discoba</taxon>
        <taxon>Euglenozoa</taxon>
        <taxon>Kinetoplastea</taxon>
        <taxon>Metakinetoplastina</taxon>
        <taxon>Trypanosomatida</taxon>
        <taxon>Trypanosomatidae</taxon>
        <taxon>Trypanosoma</taxon>
    </lineage>
</organism>
<dbReference type="SUPFAM" id="SSF52540">
    <property type="entry name" value="P-loop containing nucleoside triphosphate hydrolases"/>
    <property type="match status" value="1"/>
</dbReference>
<dbReference type="PIRSF" id="PIRSF037677">
    <property type="entry name" value="DNA_mis_repair_Msh6"/>
    <property type="match status" value="1"/>
</dbReference>
<dbReference type="PANTHER" id="PTHR11361">
    <property type="entry name" value="DNA MISMATCH REPAIR PROTEIN MUTS FAMILY MEMBER"/>
    <property type="match status" value="1"/>
</dbReference>
<evidence type="ECO:0000256" key="4">
    <source>
        <dbReference type="ARBA" id="ARBA00023125"/>
    </source>
</evidence>
<dbReference type="Gene3D" id="3.40.1170.10">
    <property type="entry name" value="DNA repair protein MutS, domain I"/>
    <property type="match status" value="1"/>
</dbReference>
<keyword evidence="1" id="KW-0547">Nucleotide-binding</keyword>
<feature type="region of interest" description="Disordered" evidence="5">
    <location>
        <begin position="158"/>
        <end position="182"/>
    </location>
</feature>
<dbReference type="GO" id="GO:0005524">
    <property type="term" value="F:ATP binding"/>
    <property type="evidence" value="ECO:0007669"/>
    <property type="project" value="UniProtKB-KW"/>
</dbReference>
<dbReference type="PROSITE" id="PS00486">
    <property type="entry name" value="DNA_MISMATCH_REPAIR_2"/>
    <property type="match status" value="1"/>
</dbReference>
<keyword evidence="2" id="KW-0227">DNA damage</keyword>
<dbReference type="InterPro" id="IPR007861">
    <property type="entry name" value="DNA_mismatch_repair_MutS_clamp"/>
</dbReference>
<dbReference type="InterPro" id="IPR017261">
    <property type="entry name" value="DNA_mismatch_repair_MutS/MSH"/>
</dbReference>
<dbReference type="Pfam" id="PF05190">
    <property type="entry name" value="MutS_IV"/>
    <property type="match status" value="1"/>
</dbReference>
<feature type="domain" description="DNA mismatch repair proteins mutS family" evidence="6">
    <location>
        <begin position="795"/>
        <end position="811"/>
    </location>
</feature>
<evidence type="ECO:0000256" key="3">
    <source>
        <dbReference type="ARBA" id="ARBA00022840"/>
    </source>
</evidence>
<dbReference type="InterPro" id="IPR027417">
    <property type="entry name" value="P-loop_NTPase"/>
</dbReference>
<dbReference type="SUPFAM" id="SSF55271">
    <property type="entry name" value="DNA repair protein MutS, domain I"/>
    <property type="match status" value="1"/>
</dbReference>
<evidence type="ECO:0000259" key="6">
    <source>
        <dbReference type="PROSITE" id="PS00486"/>
    </source>
</evidence>
<dbReference type="Gene3D" id="1.10.1420.10">
    <property type="match status" value="2"/>
</dbReference>
<dbReference type="Pfam" id="PF00488">
    <property type="entry name" value="MutS_V"/>
    <property type="match status" value="1"/>
</dbReference>
<evidence type="ECO:0000256" key="5">
    <source>
        <dbReference type="SAM" id="MobiDB-lite"/>
    </source>
</evidence>
<evidence type="ECO:0000256" key="2">
    <source>
        <dbReference type="ARBA" id="ARBA00022763"/>
    </source>
</evidence>
<dbReference type="GO" id="GO:0032301">
    <property type="term" value="C:MutSalpha complex"/>
    <property type="evidence" value="ECO:0007669"/>
    <property type="project" value="TreeGrafter"/>
</dbReference>
<name>Q8ISC8_9TRYP</name>
<dbReference type="VEuPathDB" id="TriTrypDB:Tbg972.9.2780"/>
<accession>Q8ISC8</accession>